<dbReference type="Pfam" id="PF00583">
    <property type="entry name" value="Acetyltransf_1"/>
    <property type="match status" value="1"/>
</dbReference>
<dbReference type="Proteomes" id="UP001431449">
    <property type="component" value="Unassembled WGS sequence"/>
</dbReference>
<evidence type="ECO:0000313" key="2">
    <source>
        <dbReference type="EMBL" id="MCK7594734.1"/>
    </source>
</evidence>
<name>A0ABT0GKJ2_9GAMM</name>
<gene>
    <name evidence="2" type="ORF">M0G41_13760</name>
</gene>
<dbReference type="EMBL" id="JALNMH010000011">
    <property type="protein sequence ID" value="MCK7594734.1"/>
    <property type="molecule type" value="Genomic_DNA"/>
</dbReference>
<protein>
    <submittedName>
        <fullName evidence="2">GNAT family N-acetyltransferase</fullName>
    </submittedName>
</protein>
<sequence length="185" mass="20836">MHRHQLPGRWREQLVLEDGRELILRPIEAEDGAALQRGFSLLDPEEVRMRFLHPMKELSPAMAMRLANPDPKKEFALVAAEALPPGEALVGAVARVAIDQTDEAGEFALIVSRFVGRQGLGRLLMKQLIRWCRLKRLARIYGDVLDENTAMLGLARSLGFRRSHPHQDPGITRVTLELRAQPSTH</sequence>
<reference evidence="2" key="1">
    <citation type="submission" date="2022-04" db="EMBL/GenBank/DDBJ databases">
        <title>Lysobacter sp. CAU 1642 isolated from sea sand.</title>
        <authorList>
            <person name="Kim W."/>
        </authorList>
    </citation>
    <scope>NUCLEOTIDE SEQUENCE</scope>
    <source>
        <strain evidence="2">CAU 1642</strain>
    </source>
</reference>
<evidence type="ECO:0000313" key="3">
    <source>
        <dbReference type="Proteomes" id="UP001431449"/>
    </source>
</evidence>
<keyword evidence="3" id="KW-1185">Reference proteome</keyword>
<comment type="caution">
    <text evidence="2">The sequence shown here is derived from an EMBL/GenBank/DDBJ whole genome shotgun (WGS) entry which is preliminary data.</text>
</comment>
<dbReference type="SUPFAM" id="SSF55729">
    <property type="entry name" value="Acyl-CoA N-acyltransferases (Nat)"/>
    <property type="match status" value="1"/>
</dbReference>
<dbReference type="Gene3D" id="3.40.630.30">
    <property type="match status" value="1"/>
</dbReference>
<dbReference type="InterPro" id="IPR000182">
    <property type="entry name" value="GNAT_dom"/>
</dbReference>
<organism evidence="2 3">
    <name type="scientific">Pseudomarimonas salicorniae</name>
    <dbReference type="NCBI Taxonomy" id="2933270"/>
    <lineage>
        <taxon>Bacteria</taxon>
        <taxon>Pseudomonadati</taxon>
        <taxon>Pseudomonadota</taxon>
        <taxon>Gammaproteobacteria</taxon>
        <taxon>Lysobacterales</taxon>
        <taxon>Lysobacteraceae</taxon>
        <taxon>Pseudomarimonas</taxon>
    </lineage>
</organism>
<evidence type="ECO:0000259" key="1">
    <source>
        <dbReference type="PROSITE" id="PS51186"/>
    </source>
</evidence>
<accession>A0ABT0GKJ2</accession>
<proteinExistence type="predicted"/>
<feature type="domain" description="N-acetyltransferase" evidence="1">
    <location>
        <begin position="22"/>
        <end position="181"/>
    </location>
</feature>
<dbReference type="PROSITE" id="PS51186">
    <property type="entry name" value="GNAT"/>
    <property type="match status" value="1"/>
</dbReference>
<dbReference type="InterPro" id="IPR016181">
    <property type="entry name" value="Acyl_CoA_acyltransferase"/>
</dbReference>